<comment type="caution">
    <text evidence="3">The sequence shown here is derived from an EMBL/GenBank/DDBJ whole genome shotgun (WGS) entry which is preliminary data.</text>
</comment>
<feature type="domain" description="ORF6C" evidence="2">
    <location>
        <begin position="146"/>
        <end position="258"/>
    </location>
</feature>
<dbReference type="RefSeq" id="WP_038413182.1">
    <property type="nucleotide sequence ID" value="NZ_JAIVCA010000052.1"/>
</dbReference>
<dbReference type="InterPro" id="IPR018873">
    <property type="entry name" value="KilA-N_DNA-bd_domain"/>
</dbReference>
<evidence type="ECO:0000259" key="1">
    <source>
        <dbReference type="Pfam" id="PF10543"/>
    </source>
</evidence>
<proteinExistence type="predicted"/>
<dbReference type="Pfam" id="PF10552">
    <property type="entry name" value="ORF6C"/>
    <property type="match status" value="1"/>
</dbReference>
<dbReference type="Pfam" id="PF10543">
    <property type="entry name" value="ORF6N"/>
    <property type="match status" value="1"/>
</dbReference>
<accession>A0A643LM87</accession>
<protein>
    <recommendedName>
        <fullName evidence="4">Antirepressor</fullName>
    </recommendedName>
</protein>
<reference evidence="3" key="1">
    <citation type="submission" date="2019-07" db="EMBL/GenBank/DDBJ databases">
        <title>Draft genome sequence of Bacillus thuringiensis strain PT02.</title>
        <authorList>
            <person name="Nguyen H."/>
            <person name="Nguyen L.N."/>
            <person name="Nguyen H.T.T."/>
            <person name="Nguyen D.V."/>
            <person name="Le H.T.T."/>
        </authorList>
    </citation>
    <scope>NUCLEOTIDE SEQUENCE</scope>
    <source>
        <strain evidence="3">PT02</strain>
    </source>
</reference>
<organism evidence="3">
    <name type="scientific">Bacillus thuringiensis</name>
    <dbReference type="NCBI Taxonomy" id="1428"/>
    <lineage>
        <taxon>Bacteria</taxon>
        <taxon>Bacillati</taxon>
        <taxon>Bacillota</taxon>
        <taxon>Bacilli</taxon>
        <taxon>Bacillales</taxon>
        <taxon>Bacillaceae</taxon>
        <taxon>Bacillus</taxon>
        <taxon>Bacillus cereus group</taxon>
    </lineage>
</organism>
<dbReference type="AlphaFoldDB" id="A0A643LM87"/>
<evidence type="ECO:0008006" key="4">
    <source>
        <dbReference type="Google" id="ProtNLM"/>
    </source>
</evidence>
<evidence type="ECO:0000313" key="3">
    <source>
        <dbReference type="EMBL" id="KAB1346613.1"/>
    </source>
</evidence>
<gene>
    <name evidence="3" type="ORF">FPG91_30170</name>
</gene>
<dbReference type="EMBL" id="VLPO01000130">
    <property type="protein sequence ID" value="KAB1346613.1"/>
    <property type="molecule type" value="Genomic_DNA"/>
</dbReference>
<sequence length="271" mass="31186">MDQLTTTNELHILGKQNIAGNEFTGIEGGFDEGKKAMLVKEIAKIHYKELKHVNELINKNRARFKDGIDILDLKNGRSERLLEQLGFTNRDITISKAIYLLSERGYAKLLKILEDDTAWELYDQFVDGYFNMREQKQIPTDPMSILKLTFDVLEGQKQELQHIKSDVEDLRENVPLFAVECDEISNAVKRYGVVLLGGKNSNAYQNRGLRSKVYKDIYRQLYRQFGVTSHKAIKRGHLELASKIVEEYTLPIVLSEEITFVNSQINMAEVQ</sequence>
<feature type="domain" description="KilA-N DNA-binding" evidence="1">
    <location>
        <begin position="33"/>
        <end position="112"/>
    </location>
</feature>
<name>A0A643LM87_BACTU</name>
<evidence type="ECO:0000259" key="2">
    <source>
        <dbReference type="Pfam" id="PF10552"/>
    </source>
</evidence>
<dbReference type="InterPro" id="IPR018878">
    <property type="entry name" value="ORF6C_dom"/>
</dbReference>